<protein>
    <submittedName>
        <fullName evidence="1">Uncharacterized protein</fullName>
    </submittedName>
</protein>
<proteinExistence type="predicted"/>
<dbReference type="OrthoDB" id="1972008at2"/>
<dbReference type="EMBL" id="CZBY01000007">
    <property type="protein sequence ID" value="CUQ85551.1"/>
    <property type="molecule type" value="Genomic_DNA"/>
</dbReference>
<dbReference type="AlphaFoldDB" id="A0A174ZNR9"/>
<sequence length="377" mass="43673">MITVRPGSHAHDIITLLSVIGEFPVRSLHLLGNERVIKALVHRMTLLQEYRLPDDAQPRLTCKLLKISGERSYKTLRLTKAAIPILDWIHPNAREYYLGSFWNHRFPGDSAHRERNHRVAEAAAMFYMANIQTRAYDLPPLQNSEISLTVPEYPAYYLAKDLKKLGESEMNKTMFTRVTGVLFSYCEAYAVYNTRSALMKWNGMGEFKTLHSLIEIARLNAGIHKIQSAILFGESEEIALKTILETEKNRRLEFRFDNIYQFIYFVPMNSFGIRLLMLFARPNWKAKLNELLFDEDDLSKNQGVMEYDAFVDGKYVYSFLDNDIARLIRLREALQTGAHPFEVLCFPEQFTLLRKYLGPQIDIKTIDIDSVEDAMGR</sequence>
<evidence type="ECO:0000313" key="1">
    <source>
        <dbReference type="EMBL" id="CUQ85551.1"/>
    </source>
</evidence>
<evidence type="ECO:0000313" key="2">
    <source>
        <dbReference type="Proteomes" id="UP000095662"/>
    </source>
</evidence>
<dbReference type="STRING" id="39492.ERS852540_01123"/>
<accession>A0A174ZNR9</accession>
<gene>
    <name evidence="1" type="ORF">ERS852540_01123</name>
</gene>
<organism evidence="1 2">
    <name type="scientific">[Eubacterium] siraeum</name>
    <dbReference type="NCBI Taxonomy" id="39492"/>
    <lineage>
        <taxon>Bacteria</taxon>
        <taxon>Bacillati</taxon>
        <taxon>Bacillota</taxon>
        <taxon>Clostridia</taxon>
        <taxon>Eubacteriales</taxon>
        <taxon>Oscillospiraceae</taxon>
        <taxon>Oscillospiraceae incertae sedis</taxon>
    </lineage>
</organism>
<reference evidence="1 2" key="1">
    <citation type="submission" date="2015-09" db="EMBL/GenBank/DDBJ databases">
        <authorList>
            <consortium name="Pathogen Informatics"/>
        </authorList>
    </citation>
    <scope>NUCLEOTIDE SEQUENCE [LARGE SCALE GENOMIC DNA]</scope>
    <source>
        <strain evidence="1 2">2789STDY5834928</strain>
    </source>
</reference>
<name>A0A174ZNR9_9FIRM</name>
<dbReference type="Proteomes" id="UP000095662">
    <property type="component" value="Unassembled WGS sequence"/>
</dbReference>